<evidence type="ECO:0000256" key="3">
    <source>
        <dbReference type="ARBA" id="ARBA00022679"/>
    </source>
</evidence>
<evidence type="ECO:0000256" key="8">
    <source>
        <dbReference type="ARBA" id="ARBA00023136"/>
    </source>
</evidence>
<dbReference type="GO" id="GO:0032153">
    <property type="term" value="C:cell division site"/>
    <property type="evidence" value="ECO:0007669"/>
    <property type="project" value="TreeGrafter"/>
</dbReference>
<evidence type="ECO:0000313" key="17">
    <source>
        <dbReference type="EMBL" id="SMC51091.1"/>
    </source>
</evidence>
<feature type="transmembrane region" description="Helical" evidence="16">
    <location>
        <begin position="271"/>
        <end position="297"/>
    </location>
</feature>
<dbReference type="InterPro" id="IPR001182">
    <property type="entry name" value="FtsW/RodA"/>
</dbReference>
<feature type="transmembrane region" description="Helical" evidence="16">
    <location>
        <begin position="309"/>
        <end position="334"/>
    </location>
</feature>
<keyword evidence="7 16" id="KW-1133">Transmembrane helix</keyword>
<dbReference type="AlphaFoldDB" id="A0A1W1ZSQ1"/>
<evidence type="ECO:0000256" key="13">
    <source>
        <dbReference type="ARBA" id="ARBA00041418"/>
    </source>
</evidence>
<evidence type="ECO:0000256" key="6">
    <source>
        <dbReference type="ARBA" id="ARBA00022984"/>
    </source>
</evidence>
<dbReference type="PANTHER" id="PTHR30474:SF2">
    <property type="entry name" value="PEPTIDOGLYCAN GLYCOSYLTRANSFERASE FTSW-RELATED"/>
    <property type="match status" value="1"/>
</dbReference>
<evidence type="ECO:0000256" key="11">
    <source>
        <dbReference type="ARBA" id="ARBA00038053"/>
    </source>
</evidence>
<evidence type="ECO:0000256" key="1">
    <source>
        <dbReference type="ARBA" id="ARBA00004141"/>
    </source>
</evidence>
<dbReference type="Proteomes" id="UP000192756">
    <property type="component" value="Unassembled WGS sequence"/>
</dbReference>
<keyword evidence="8 16" id="KW-0472">Membrane</keyword>
<dbReference type="EMBL" id="FWXT01000001">
    <property type="protein sequence ID" value="SMC51091.1"/>
    <property type="molecule type" value="Genomic_DNA"/>
</dbReference>
<dbReference type="Pfam" id="PF01098">
    <property type="entry name" value="FTSW_RODA_SPOVE"/>
    <property type="match status" value="1"/>
</dbReference>
<accession>A0A1W1ZSQ1</accession>
<evidence type="ECO:0000313" key="18">
    <source>
        <dbReference type="Proteomes" id="UP000192756"/>
    </source>
</evidence>
<dbReference type="GO" id="GO:0009252">
    <property type="term" value="P:peptidoglycan biosynthetic process"/>
    <property type="evidence" value="ECO:0007669"/>
    <property type="project" value="UniProtKB-KW"/>
</dbReference>
<evidence type="ECO:0000256" key="9">
    <source>
        <dbReference type="ARBA" id="ARBA00032370"/>
    </source>
</evidence>
<keyword evidence="17" id="KW-0131">Cell cycle</keyword>
<keyword evidence="18" id="KW-1185">Reference proteome</keyword>
<feature type="transmembrane region" description="Helical" evidence="16">
    <location>
        <begin position="55"/>
        <end position="72"/>
    </location>
</feature>
<keyword evidence="2" id="KW-0328">Glycosyltransferase</keyword>
<keyword evidence="5" id="KW-0133">Cell shape</keyword>
<evidence type="ECO:0000256" key="14">
    <source>
        <dbReference type="ARBA" id="ARBA00044770"/>
    </source>
</evidence>
<dbReference type="GO" id="GO:0051301">
    <property type="term" value="P:cell division"/>
    <property type="evidence" value="ECO:0007669"/>
    <property type="project" value="UniProtKB-KW"/>
</dbReference>
<dbReference type="STRING" id="151894.SAMN04488524_0929"/>
<comment type="subcellular location">
    <subcellularLocation>
        <location evidence="1">Membrane</location>
        <topology evidence="1">Multi-pass membrane protein</topology>
    </subcellularLocation>
</comment>
<keyword evidence="6" id="KW-0573">Peptidoglycan synthesis</keyword>
<dbReference type="GO" id="GO:0015648">
    <property type="term" value="F:lipid-linked peptidoglycan transporter activity"/>
    <property type="evidence" value="ECO:0007669"/>
    <property type="project" value="TreeGrafter"/>
</dbReference>
<sequence length="388" mass="42273">MVAINRLLDKTKGDRWIWLIIILLSMISILTVYSATGTYAYKTGKTVEKILLTKHLIFVVMGIGMIYIAHLLDYKYYAGISKILMIITIPLLFYTAIFGANINDASRWVKIPVIGLTFQTSDLAKIALITFLARMLTRKQENIKDVKKAFIPIMGSVCVVFVLIAWANLSTALMLFGVSILLLIIGRISIKQIGMVCAGGAVLLTFIVFLGPRAETYKSRVNSFLHPEKQHSDKTYQADQSKIALATGGVFGKGPGNSTQRNFLPHPYSDFIFAIIVEEYGLLGAFTVVVLYLVLLYRCVRIVTQSPKAFGALLAAGLSFSLTIQAFANMAVAVGLGPVTGVPLPLVSMGGTSMIFTSIAFGIILSVSRDVEEKGSKKVIVGEIPAMA</sequence>
<comment type="similarity">
    <text evidence="11">Belongs to the SEDS family. FtsW subfamily.</text>
</comment>
<evidence type="ECO:0000256" key="10">
    <source>
        <dbReference type="ARBA" id="ARBA00033270"/>
    </source>
</evidence>
<dbReference type="GO" id="GO:0008955">
    <property type="term" value="F:peptidoglycan glycosyltransferase activity"/>
    <property type="evidence" value="ECO:0007669"/>
    <property type="project" value="UniProtKB-EC"/>
</dbReference>
<evidence type="ECO:0000256" key="12">
    <source>
        <dbReference type="ARBA" id="ARBA00041185"/>
    </source>
</evidence>
<dbReference type="PANTHER" id="PTHR30474">
    <property type="entry name" value="CELL CYCLE PROTEIN"/>
    <property type="match status" value="1"/>
</dbReference>
<feature type="transmembrane region" description="Helical" evidence="16">
    <location>
        <begin position="84"/>
        <end position="102"/>
    </location>
</feature>
<feature type="transmembrane region" description="Helical" evidence="16">
    <location>
        <begin position="149"/>
        <end position="167"/>
    </location>
</feature>
<dbReference type="GO" id="GO:0005886">
    <property type="term" value="C:plasma membrane"/>
    <property type="evidence" value="ECO:0007669"/>
    <property type="project" value="TreeGrafter"/>
</dbReference>
<feature type="transmembrane region" description="Helical" evidence="16">
    <location>
        <begin position="16"/>
        <end position="35"/>
    </location>
</feature>
<organism evidence="17 18">
    <name type="scientific">Pedobacter africanus</name>
    <dbReference type="NCBI Taxonomy" id="151894"/>
    <lineage>
        <taxon>Bacteria</taxon>
        <taxon>Pseudomonadati</taxon>
        <taxon>Bacteroidota</taxon>
        <taxon>Sphingobacteriia</taxon>
        <taxon>Sphingobacteriales</taxon>
        <taxon>Sphingobacteriaceae</taxon>
        <taxon>Pedobacter</taxon>
    </lineage>
</organism>
<protein>
    <recommendedName>
        <fullName evidence="12">Probable peptidoglycan glycosyltransferase FtsW</fullName>
        <ecNumber evidence="14">2.4.99.28</ecNumber>
    </recommendedName>
    <alternativeName>
        <fullName evidence="13">Cell division protein FtsW</fullName>
    </alternativeName>
    <alternativeName>
        <fullName evidence="10">Cell wall polymerase</fullName>
    </alternativeName>
    <alternativeName>
        <fullName evidence="9">Peptidoglycan polymerase</fullName>
    </alternativeName>
</protein>
<evidence type="ECO:0000256" key="7">
    <source>
        <dbReference type="ARBA" id="ARBA00022989"/>
    </source>
</evidence>
<reference evidence="18" key="1">
    <citation type="submission" date="2017-04" db="EMBL/GenBank/DDBJ databases">
        <authorList>
            <person name="Varghese N."/>
            <person name="Submissions S."/>
        </authorList>
    </citation>
    <scope>NUCLEOTIDE SEQUENCE [LARGE SCALE GENOMIC DNA]</scope>
    <source>
        <strain evidence="18">DSM 12126</strain>
    </source>
</reference>
<dbReference type="RefSeq" id="WP_200815603.1">
    <property type="nucleotide sequence ID" value="NZ_FWXT01000001.1"/>
</dbReference>
<evidence type="ECO:0000256" key="5">
    <source>
        <dbReference type="ARBA" id="ARBA00022960"/>
    </source>
</evidence>
<proteinExistence type="inferred from homology"/>
<evidence type="ECO:0000256" key="2">
    <source>
        <dbReference type="ARBA" id="ARBA00022676"/>
    </source>
</evidence>
<feature type="transmembrane region" description="Helical" evidence="16">
    <location>
        <begin position="195"/>
        <end position="214"/>
    </location>
</feature>
<keyword evidence="4 16" id="KW-0812">Transmembrane</keyword>
<evidence type="ECO:0000256" key="15">
    <source>
        <dbReference type="ARBA" id="ARBA00049902"/>
    </source>
</evidence>
<name>A0A1W1ZSQ1_9SPHI</name>
<feature type="transmembrane region" description="Helical" evidence="16">
    <location>
        <begin position="114"/>
        <end position="137"/>
    </location>
</feature>
<dbReference type="GO" id="GO:0008360">
    <property type="term" value="P:regulation of cell shape"/>
    <property type="evidence" value="ECO:0007669"/>
    <property type="project" value="UniProtKB-KW"/>
</dbReference>
<dbReference type="EC" id="2.4.99.28" evidence="14"/>
<keyword evidence="3" id="KW-0808">Transferase</keyword>
<evidence type="ECO:0000256" key="4">
    <source>
        <dbReference type="ARBA" id="ARBA00022692"/>
    </source>
</evidence>
<feature type="transmembrane region" description="Helical" evidence="16">
    <location>
        <begin position="346"/>
        <end position="368"/>
    </location>
</feature>
<evidence type="ECO:0000256" key="16">
    <source>
        <dbReference type="SAM" id="Phobius"/>
    </source>
</evidence>
<gene>
    <name evidence="17" type="ORF">SAMN04488524_0929</name>
</gene>
<comment type="catalytic activity">
    <reaction evidence="15">
        <text>[GlcNAc-(1-&gt;4)-Mur2Ac(oyl-L-Ala-gamma-D-Glu-L-Lys-D-Ala-D-Ala)](n)-di-trans,octa-cis-undecaprenyl diphosphate + beta-D-GlcNAc-(1-&gt;4)-Mur2Ac(oyl-L-Ala-gamma-D-Glu-L-Lys-D-Ala-D-Ala)-di-trans,octa-cis-undecaprenyl diphosphate = [GlcNAc-(1-&gt;4)-Mur2Ac(oyl-L-Ala-gamma-D-Glu-L-Lys-D-Ala-D-Ala)](n+1)-di-trans,octa-cis-undecaprenyl diphosphate + di-trans,octa-cis-undecaprenyl diphosphate + H(+)</text>
        <dbReference type="Rhea" id="RHEA:23708"/>
        <dbReference type="Rhea" id="RHEA-COMP:9602"/>
        <dbReference type="Rhea" id="RHEA-COMP:9603"/>
        <dbReference type="ChEBI" id="CHEBI:15378"/>
        <dbReference type="ChEBI" id="CHEBI:58405"/>
        <dbReference type="ChEBI" id="CHEBI:60033"/>
        <dbReference type="ChEBI" id="CHEBI:78435"/>
        <dbReference type="EC" id="2.4.99.28"/>
    </reaction>
</comment>
<keyword evidence="17" id="KW-0132">Cell division</keyword>